<dbReference type="OrthoDB" id="8477867at2"/>
<dbReference type="Proteomes" id="UP000048926">
    <property type="component" value="Unassembled WGS sequence"/>
</dbReference>
<dbReference type="AlphaFoldDB" id="A0A0M6YDC5"/>
<dbReference type="EC" id="3.-.-.-" evidence="3"/>
<dbReference type="InterPro" id="IPR000868">
    <property type="entry name" value="Isochorismatase-like_dom"/>
</dbReference>
<dbReference type="GO" id="GO:0016787">
    <property type="term" value="F:hydrolase activity"/>
    <property type="evidence" value="ECO:0007669"/>
    <property type="project" value="UniProtKB-KW"/>
</dbReference>
<reference evidence="4" key="1">
    <citation type="submission" date="2015-07" db="EMBL/GenBank/DDBJ databases">
        <authorList>
            <person name="Rodrigo-Torres Lidia"/>
            <person name="Arahal R.David."/>
        </authorList>
    </citation>
    <scope>NUCLEOTIDE SEQUENCE [LARGE SCALE GENOMIC DNA]</scope>
    <source>
        <strain evidence="4">CECT 4801</strain>
    </source>
</reference>
<dbReference type="Gene3D" id="3.40.50.850">
    <property type="entry name" value="Isochorismatase-like"/>
    <property type="match status" value="1"/>
</dbReference>
<dbReference type="RefSeq" id="WP_055661465.1">
    <property type="nucleotide sequence ID" value="NZ_CXST01000007.1"/>
</dbReference>
<evidence type="ECO:0000259" key="2">
    <source>
        <dbReference type="Pfam" id="PF00857"/>
    </source>
</evidence>
<dbReference type="InterPro" id="IPR050272">
    <property type="entry name" value="Isochorismatase-like_hydrls"/>
</dbReference>
<dbReference type="EMBL" id="CXST01000007">
    <property type="protein sequence ID" value="CTQ47429.1"/>
    <property type="molecule type" value="Genomic_DNA"/>
</dbReference>
<dbReference type="InterPro" id="IPR036380">
    <property type="entry name" value="Isochorismatase-like_sf"/>
</dbReference>
<evidence type="ECO:0000256" key="1">
    <source>
        <dbReference type="ARBA" id="ARBA00022801"/>
    </source>
</evidence>
<evidence type="ECO:0000313" key="3">
    <source>
        <dbReference type="EMBL" id="CTQ47429.1"/>
    </source>
</evidence>
<gene>
    <name evidence="3" type="primary">yecD_2</name>
    <name evidence="3" type="ORF">LAL4801_05891</name>
</gene>
<dbReference type="PANTHER" id="PTHR43540">
    <property type="entry name" value="PEROXYUREIDOACRYLATE/UREIDOACRYLATE AMIDOHYDROLASE-RELATED"/>
    <property type="match status" value="1"/>
</dbReference>
<protein>
    <submittedName>
        <fullName evidence="3">Isochorismatase family protein YecD</fullName>
        <ecNumber evidence="3">3.-.-.-</ecNumber>
    </submittedName>
</protein>
<dbReference type="Pfam" id="PF00857">
    <property type="entry name" value="Isochorismatase"/>
    <property type="match status" value="1"/>
</dbReference>
<organism evidence="3 4">
    <name type="scientific">Roseibium aggregatum</name>
    <dbReference type="NCBI Taxonomy" id="187304"/>
    <lineage>
        <taxon>Bacteria</taxon>
        <taxon>Pseudomonadati</taxon>
        <taxon>Pseudomonadota</taxon>
        <taxon>Alphaproteobacteria</taxon>
        <taxon>Hyphomicrobiales</taxon>
        <taxon>Stappiaceae</taxon>
        <taxon>Roseibium</taxon>
    </lineage>
</organism>
<sequence>MPDALPSIAADPYSWPFDGKWRANGSALLLLGFQHAVVDALDAQTETAIAARLTAAVNARNMLVVASRRGRVASGSTILKRRMRLEDAAPEPETAGWQLAGALDLPAATPVFDHAGDNAFYGTGLEAMLSARGIRNLLICGLPTEGLVHATQRNANDMGFECLAIADACKGTSEDKHSGQLRITKFGNGLFGAVATSEAVLRSVLEK</sequence>
<dbReference type="PANTHER" id="PTHR43540:SF1">
    <property type="entry name" value="ISOCHORISMATASE HYDROLASE"/>
    <property type="match status" value="1"/>
</dbReference>
<evidence type="ECO:0000313" key="4">
    <source>
        <dbReference type="Proteomes" id="UP000048926"/>
    </source>
</evidence>
<accession>A0A0M6YDC5</accession>
<keyword evidence="4" id="KW-1185">Reference proteome</keyword>
<dbReference type="SUPFAM" id="SSF52499">
    <property type="entry name" value="Isochorismatase-like hydrolases"/>
    <property type="match status" value="1"/>
</dbReference>
<dbReference type="CDD" id="cd00431">
    <property type="entry name" value="cysteine_hydrolases"/>
    <property type="match status" value="1"/>
</dbReference>
<feature type="domain" description="Isochorismatase-like" evidence="2">
    <location>
        <begin position="26"/>
        <end position="198"/>
    </location>
</feature>
<proteinExistence type="predicted"/>
<keyword evidence="1 3" id="KW-0378">Hydrolase</keyword>
<name>A0A0M6YDC5_9HYPH</name>